<accession>A0ACB7Z298</accession>
<comment type="caution">
    <text evidence="1">The sequence shown here is derived from an EMBL/GenBank/DDBJ whole genome shotgun (WGS) entry which is preliminary data.</text>
</comment>
<keyword evidence="2" id="KW-1185">Reference proteome</keyword>
<evidence type="ECO:0000313" key="1">
    <source>
        <dbReference type="EMBL" id="KAH7859916.1"/>
    </source>
</evidence>
<gene>
    <name evidence="1" type="ORF">Vadar_007079</name>
</gene>
<organism evidence="1 2">
    <name type="scientific">Vaccinium darrowii</name>
    <dbReference type="NCBI Taxonomy" id="229202"/>
    <lineage>
        <taxon>Eukaryota</taxon>
        <taxon>Viridiplantae</taxon>
        <taxon>Streptophyta</taxon>
        <taxon>Embryophyta</taxon>
        <taxon>Tracheophyta</taxon>
        <taxon>Spermatophyta</taxon>
        <taxon>Magnoliopsida</taxon>
        <taxon>eudicotyledons</taxon>
        <taxon>Gunneridae</taxon>
        <taxon>Pentapetalae</taxon>
        <taxon>asterids</taxon>
        <taxon>Ericales</taxon>
        <taxon>Ericaceae</taxon>
        <taxon>Vaccinioideae</taxon>
        <taxon>Vaccinieae</taxon>
        <taxon>Vaccinium</taxon>
    </lineage>
</organism>
<dbReference type="Proteomes" id="UP000828048">
    <property type="component" value="Chromosome 4"/>
</dbReference>
<reference evidence="1 2" key="1">
    <citation type="journal article" date="2021" name="Hortic Res">
        <title>High-quality reference genome and annotation aids understanding of berry development for evergreen blueberry (Vaccinium darrowii).</title>
        <authorList>
            <person name="Yu J."/>
            <person name="Hulse-Kemp A.M."/>
            <person name="Babiker E."/>
            <person name="Staton M."/>
        </authorList>
    </citation>
    <scope>NUCLEOTIDE SEQUENCE [LARGE SCALE GENOMIC DNA]</scope>
    <source>
        <strain evidence="2">cv. NJ 8807/NJ 8810</strain>
        <tissue evidence="1">Young leaf</tissue>
    </source>
</reference>
<dbReference type="EMBL" id="CM037154">
    <property type="protein sequence ID" value="KAH7859916.1"/>
    <property type="molecule type" value="Genomic_DNA"/>
</dbReference>
<proteinExistence type="predicted"/>
<name>A0ACB7Z298_9ERIC</name>
<evidence type="ECO:0000313" key="2">
    <source>
        <dbReference type="Proteomes" id="UP000828048"/>
    </source>
</evidence>
<sequence length="191" mass="20041">MASLKSLVPCLALMILFFTFSCEARELLVGGRENSWRVPPSPDDLNKWSGKMRFVVGDTLVLKYDPKTDSVLQVTEEDYIICNTSKPIKSYNDGNTKIPLNRSGPFYFVSGTEGNCEKGQKVVVTVLSPKHGHAHPPVASPSLAPAPSLAEGGFLPLAPVPTAGGCGLMGGGGAVAVAVVLGSLVGLSLVM</sequence>
<protein>
    <submittedName>
        <fullName evidence="1">Uncharacterized protein</fullName>
    </submittedName>
</protein>